<organism evidence="2 3">
    <name type="scientific">Marinobacterium nitratireducens</name>
    <dbReference type="NCBI Taxonomy" id="518897"/>
    <lineage>
        <taxon>Bacteria</taxon>
        <taxon>Pseudomonadati</taxon>
        <taxon>Pseudomonadota</taxon>
        <taxon>Gammaproteobacteria</taxon>
        <taxon>Oceanospirillales</taxon>
        <taxon>Oceanospirillaceae</taxon>
        <taxon>Marinobacterium</taxon>
    </lineage>
</organism>
<dbReference type="Proteomes" id="UP000599578">
    <property type="component" value="Unassembled WGS sequence"/>
</dbReference>
<reference evidence="2 3" key="1">
    <citation type="journal article" date="2014" name="Int. J. Syst. Evol. Microbiol.">
        <title>Complete genome sequence of Corynebacterium casei LMG S-19264T (=DSM 44701T), isolated from a smear-ripened cheese.</title>
        <authorList>
            <consortium name="US DOE Joint Genome Institute (JGI-PGF)"/>
            <person name="Walter F."/>
            <person name="Albersmeier A."/>
            <person name="Kalinowski J."/>
            <person name="Ruckert C."/>
        </authorList>
    </citation>
    <scope>NUCLEOTIDE SEQUENCE [LARGE SCALE GENOMIC DNA]</scope>
    <source>
        <strain evidence="2 3">CGMCC 1.7286</strain>
    </source>
</reference>
<evidence type="ECO:0000256" key="1">
    <source>
        <dbReference type="SAM" id="MobiDB-lite"/>
    </source>
</evidence>
<evidence type="ECO:0000313" key="3">
    <source>
        <dbReference type="Proteomes" id="UP000599578"/>
    </source>
</evidence>
<name>A0A918DR97_9GAMM</name>
<feature type="region of interest" description="Disordered" evidence="1">
    <location>
        <begin position="353"/>
        <end position="380"/>
    </location>
</feature>
<comment type="caution">
    <text evidence="2">The sequence shown here is derived from an EMBL/GenBank/DDBJ whole genome shotgun (WGS) entry which is preliminary data.</text>
</comment>
<proteinExistence type="predicted"/>
<keyword evidence="3" id="KW-1185">Reference proteome</keyword>
<evidence type="ECO:0000313" key="2">
    <source>
        <dbReference type="EMBL" id="GGO78586.1"/>
    </source>
</evidence>
<dbReference type="AlphaFoldDB" id="A0A918DR97"/>
<feature type="compositionally biased region" description="Low complexity" evidence="1">
    <location>
        <begin position="353"/>
        <end position="374"/>
    </location>
</feature>
<gene>
    <name evidence="2" type="ORF">GCM10011348_10850</name>
</gene>
<dbReference type="EMBL" id="BMLT01000002">
    <property type="protein sequence ID" value="GGO78586.1"/>
    <property type="molecule type" value="Genomic_DNA"/>
</dbReference>
<protein>
    <recommendedName>
        <fullName evidence="4">DUF945 domain-containing protein</fullName>
    </recommendedName>
</protein>
<evidence type="ECO:0008006" key="4">
    <source>
        <dbReference type="Google" id="ProtNLM"/>
    </source>
</evidence>
<accession>A0A918DR97</accession>
<sequence length="490" mass="52452">MGKLVKGLGVLLVPVAVAGGAYGYYWYQVKTSVDQLAESMAPFARLSYDRVVAGLDGTAGVSGVRLVPGGSNDAISIGSVLFHAPDPLFYLNAEERLRQEAWPEQLSLELKGLQLDLGADYLVQWEQMAEALEAQSGLPAEAGTSFEALGCGDVERFDLAATRAMGYQRLSLDARLGMQFVPRQQVLTLRSDATVDGMAQTGVAVELSTGTAVLSAQALAAAQPTLKRVTFDYSDLGYNPRRNSYCAKQADMAPDDYPQYHSGLLQAELKRLGWSVPDELVNAYADLQRPRAIMQLSAEPPPGFGPESLGTISSPEQLLDLFNLKVSVNGRRQDLSEVRWSLLDDEALAAAASGADGSVSSESVGSVASEAAAAQPEEPAEPDLVVELEAPAPEPQPPAVTITDPDVVEVMPGIVVKAKEAEKGFKPTALKDAHAYSGKPVRLRTYFGRNIEGTLLRVSNGTLEVEQRLDRGVAVFPIAADKVSELSIYR</sequence>
<dbReference type="RefSeq" id="WP_188859164.1">
    <property type="nucleotide sequence ID" value="NZ_BMLT01000002.1"/>
</dbReference>